<proteinExistence type="predicted"/>
<gene>
    <name evidence="1" type="ORF">NDU88_001123</name>
</gene>
<dbReference type="EMBL" id="JANPWB010000013">
    <property type="protein sequence ID" value="KAJ1103702.1"/>
    <property type="molecule type" value="Genomic_DNA"/>
</dbReference>
<sequence length="79" mass="8932">MTDRKDLCSCIIWFLLLVFVAWPSSILMGAIYGCLSPFTTCFGLDDFNEFLLQGVNMAKICAIHVTDGKTRHVKKDQED</sequence>
<dbReference type="AlphaFoldDB" id="A0AAV7MK48"/>
<evidence type="ECO:0000313" key="2">
    <source>
        <dbReference type="Proteomes" id="UP001066276"/>
    </source>
</evidence>
<keyword evidence="2" id="KW-1185">Reference proteome</keyword>
<dbReference type="PANTHER" id="PTHR39948">
    <property type="entry name" value="GEO11419P1"/>
    <property type="match status" value="1"/>
</dbReference>
<evidence type="ECO:0000313" key="1">
    <source>
        <dbReference type="EMBL" id="KAJ1103702.1"/>
    </source>
</evidence>
<accession>A0AAV7MK48</accession>
<dbReference type="PANTHER" id="PTHR39948:SF1">
    <property type="entry name" value="GEO11419P1"/>
    <property type="match status" value="1"/>
</dbReference>
<name>A0AAV7MK48_PLEWA</name>
<reference evidence="1" key="1">
    <citation type="journal article" date="2022" name="bioRxiv">
        <title>Sequencing and chromosome-scale assembly of the giantPleurodeles waltlgenome.</title>
        <authorList>
            <person name="Brown T."/>
            <person name="Elewa A."/>
            <person name="Iarovenko S."/>
            <person name="Subramanian E."/>
            <person name="Araus A.J."/>
            <person name="Petzold A."/>
            <person name="Susuki M."/>
            <person name="Suzuki K.-i.T."/>
            <person name="Hayashi T."/>
            <person name="Toyoda A."/>
            <person name="Oliveira C."/>
            <person name="Osipova E."/>
            <person name="Leigh N.D."/>
            <person name="Simon A."/>
            <person name="Yun M.H."/>
        </authorList>
    </citation>
    <scope>NUCLEOTIDE SEQUENCE</scope>
    <source>
        <strain evidence="1">20211129_DDA</strain>
        <tissue evidence="1">Liver</tissue>
    </source>
</reference>
<feature type="non-terminal residue" evidence="1">
    <location>
        <position position="79"/>
    </location>
</feature>
<protein>
    <submittedName>
        <fullName evidence="1">Uncharacterized protein</fullName>
    </submittedName>
</protein>
<comment type="caution">
    <text evidence="1">The sequence shown here is derived from an EMBL/GenBank/DDBJ whole genome shotgun (WGS) entry which is preliminary data.</text>
</comment>
<dbReference type="Proteomes" id="UP001066276">
    <property type="component" value="Chromosome 9"/>
</dbReference>
<organism evidence="1 2">
    <name type="scientific">Pleurodeles waltl</name>
    <name type="common">Iberian ribbed newt</name>
    <dbReference type="NCBI Taxonomy" id="8319"/>
    <lineage>
        <taxon>Eukaryota</taxon>
        <taxon>Metazoa</taxon>
        <taxon>Chordata</taxon>
        <taxon>Craniata</taxon>
        <taxon>Vertebrata</taxon>
        <taxon>Euteleostomi</taxon>
        <taxon>Amphibia</taxon>
        <taxon>Batrachia</taxon>
        <taxon>Caudata</taxon>
        <taxon>Salamandroidea</taxon>
        <taxon>Salamandridae</taxon>
        <taxon>Pleurodelinae</taxon>
        <taxon>Pleurodeles</taxon>
    </lineage>
</organism>
<dbReference type="PROSITE" id="PS51257">
    <property type="entry name" value="PROKAR_LIPOPROTEIN"/>
    <property type="match status" value="1"/>
</dbReference>